<dbReference type="InterPro" id="IPR000209">
    <property type="entry name" value="Peptidase_S8/S53_dom"/>
</dbReference>
<evidence type="ECO:0000256" key="4">
    <source>
        <dbReference type="ARBA" id="ARBA00022825"/>
    </source>
</evidence>
<comment type="caution">
    <text evidence="5">Lacks conserved residue(s) required for the propagation of feature annotation.</text>
</comment>
<dbReference type="Gene3D" id="3.40.50.200">
    <property type="entry name" value="Peptidase S8/S53 domain"/>
    <property type="match status" value="1"/>
</dbReference>
<keyword evidence="4" id="KW-0720">Serine protease</keyword>
<dbReference type="PANTHER" id="PTHR43806:SF11">
    <property type="entry name" value="CEREVISIN-RELATED"/>
    <property type="match status" value="1"/>
</dbReference>
<dbReference type="InterPro" id="IPR036852">
    <property type="entry name" value="Peptidase_S8/S53_dom_sf"/>
</dbReference>
<evidence type="ECO:0000313" key="7">
    <source>
        <dbReference type="EMBL" id="KAH6871250.1"/>
    </source>
</evidence>
<dbReference type="EMBL" id="JAGPYM010000057">
    <property type="protein sequence ID" value="KAH6871250.1"/>
    <property type="molecule type" value="Genomic_DNA"/>
</dbReference>
<reference evidence="7 8" key="1">
    <citation type="journal article" date="2021" name="Nat. Commun.">
        <title>Genetic determinants of endophytism in the Arabidopsis root mycobiome.</title>
        <authorList>
            <person name="Mesny F."/>
            <person name="Miyauchi S."/>
            <person name="Thiergart T."/>
            <person name="Pickel B."/>
            <person name="Atanasova L."/>
            <person name="Karlsson M."/>
            <person name="Huettel B."/>
            <person name="Barry K.W."/>
            <person name="Haridas S."/>
            <person name="Chen C."/>
            <person name="Bauer D."/>
            <person name="Andreopoulos W."/>
            <person name="Pangilinan J."/>
            <person name="LaButti K."/>
            <person name="Riley R."/>
            <person name="Lipzen A."/>
            <person name="Clum A."/>
            <person name="Drula E."/>
            <person name="Henrissat B."/>
            <person name="Kohler A."/>
            <person name="Grigoriev I.V."/>
            <person name="Martin F.M."/>
            <person name="Hacquard S."/>
        </authorList>
    </citation>
    <scope>NUCLEOTIDE SEQUENCE [LARGE SCALE GENOMIC DNA]</scope>
    <source>
        <strain evidence="7 8">MPI-CAGE-CH-0241</strain>
    </source>
</reference>
<keyword evidence="2" id="KW-0645">Protease</keyword>
<gene>
    <name evidence="7" type="ORF">B0T10DRAFT_500718</name>
</gene>
<name>A0A9P8VRB3_9HYPO</name>
<accession>A0A9P8VRB3</accession>
<keyword evidence="8" id="KW-1185">Reference proteome</keyword>
<sequence length="772" mass="83987">MAVEFSFFSKEVLAPGAPIRITLPRRVDSVATRKAIHVEAGSHRIAVPIRVDADANATAAELSTHALASDLYRIIVDALVDGAGNAVTSHPASRLVCIRRFPSSIPKHLRVEHAIHLAVGELETQRLKPGEKAPSGTQYLSRVKAVHHDTLVPCCLSYDGQGNDVDGEAILRAVNERRLAKFGHIHETLWHELEAAEESDAFEVTVWPLLQFDPLLVRKEGDGRSVRDAYRTPKEELIGLVTGFGADVADHSLLPSFSTRLTVSQIRVLAKSEHVGKIYPCLQTAGVDRDGDDDGDKVIPKSIGLARGTKALEQGHNGENIKVAVLWERGPTDVTHLELAGRLETDTSGVTRSENEHARAVCGIIKNKQPPGTNVVNGYAPGCTLYLANRVKTDRGKTESLEWVITNQCSVVCVSSHERPEATTSTMSARDVQMDFLSATHPFPTFVTAGGQPRINEDADPPETYDNLPPSTDYVVHKAFNIMTVGAHITYLSTKDPSKNIPQWVNYRNPSSPHHDRELPDIVAPGIKVYYMGSSHTGTSFAAPAVAGTVAILQSTNKDLIIRPEACRAIMLAGAGRNAFGNRWWADLSTQKLPEPQRVDGKDGAGALDALAAVRITQNLKRAPSPPSALGWDRSGLEPADFEGDRKLSKKRWFIQVPALSADPSTPPDDKILKELNLRATLAWISTFEFRGMPRNLANAESSVLSLNLDLILLDEAGKEIASSTSFDNNYEVIDFPALPGHKYSIAIRLVSGTGFTPFAVAWCCFLKGSAM</sequence>
<evidence type="ECO:0000313" key="8">
    <source>
        <dbReference type="Proteomes" id="UP000777438"/>
    </source>
</evidence>
<dbReference type="InterPro" id="IPR050131">
    <property type="entry name" value="Peptidase_S8_subtilisin-like"/>
</dbReference>
<dbReference type="SUPFAM" id="SSF52743">
    <property type="entry name" value="Subtilisin-like"/>
    <property type="match status" value="1"/>
</dbReference>
<feature type="domain" description="Peptidase S8/S53" evidence="6">
    <location>
        <begin position="345"/>
        <end position="591"/>
    </location>
</feature>
<organism evidence="7 8">
    <name type="scientific">Thelonectria olida</name>
    <dbReference type="NCBI Taxonomy" id="1576542"/>
    <lineage>
        <taxon>Eukaryota</taxon>
        <taxon>Fungi</taxon>
        <taxon>Dikarya</taxon>
        <taxon>Ascomycota</taxon>
        <taxon>Pezizomycotina</taxon>
        <taxon>Sordariomycetes</taxon>
        <taxon>Hypocreomycetidae</taxon>
        <taxon>Hypocreales</taxon>
        <taxon>Nectriaceae</taxon>
        <taxon>Thelonectria</taxon>
    </lineage>
</organism>
<proteinExistence type="inferred from homology"/>
<dbReference type="Proteomes" id="UP000777438">
    <property type="component" value="Unassembled WGS sequence"/>
</dbReference>
<dbReference type="GO" id="GO:0006508">
    <property type="term" value="P:proteolysis"/>
    <property type="evidence" value="ECO:0007669"/>
    <property type="project" value="UniProtKB-KW"/>
</dbReference>
<comment type="similarity">
    <text evidence="1 5">Belongs to the peptidase S8 family.</text>
</comment>
<evidence type="ECO:0000259" key="6">
    <source>
        <dbReference type="Pfam" id="PF00082"/>
    </source>
</evidence>
<dbReference type="GO" id="GO:0004252">
    <property type="term" value="F:serine-type endopeptidase activity"/>
    <property type="evidence" value="ECO:0007669"/>
    <property type="project" value="InterPro"/>
</dbReference>
<dbReference type="InterPro" id="IPR023828">
    <property type="entry name" value="Peptidase_S8_Ser-AS"/>
</dbReference>
<dbReference type="Pfam" id="PF00082">
    <property type="entry name" value="Peptidase_S8"/>
    <property type="match status" value="1"/>
</dbReference>
<dbReference type="PROSITE" id="PS00138">
    <property type="entry name" value="SUBTILASE_SER"/>
    <property type="match status" value="1"/>
</dbReference>
<evidence type="ECO:0000256" key="1">
    <source>
        <dbReference type="ARBA" id="ARBA00011073"/>
    </source>
</evidence>
<dbReference type="PANTHER" id="PTHR43806">
    <property type="entry name" value="PEPTIDASE S8"/>
    <property type="match status" value="1"/>
</dbReference>
<evidence type="ECO:0000256" key="5">
    <source>
        <dbReference type="PROSITE-ProRule" id="PRU01240"/>
    </source>
</evidence>
<comment type="caution">
    <text evidence="7">The sequence shown here is derived from an EMBL/GenBank/DDBJ whole genome shotgun (WGS) entry which is preliminary data.</text>
</comment>
<keyword evidence="3" id="KW-0378">Hydrolase</keyword>
<evidence type="ECO:0000256" key="3">
    <source>
        <dbReference type="ARBA" id="ARBA00022801"/>
    </source>
</evidence>
<protein>
    <submittedName>
        <fullName evidence="7">Peptidase S8/S53 domain-containing protein</fullName>
    </submittedName>
</protein>
<dbReference type="AlphaFoldDB" id="A0A9P8VRB3"/>
<dbReference type="PROSITE" id="PS51892">
    <property type="entry name" value="SUBTILASE"/>
    <property type="match status" value="1"/>
</dbReference>
<dbReference type="OrthoDB" id="5400602at2759"/>
<evidence type="ECO:0000256" key="2">
    <source>
        <dbReference type="ARBA" id="ARBA00022670"/>
    </source>
</evidence>